<dbReference type="CDD" id="cd14748">
    <property type="entry name" value="PBP2_UgpB"/>
    <property type="match status" value="1"/>
</dbReference>
<evidence type="ECO:0000313" key="7">
    <source>
        <dbReference type="EMBL" id="GHO56509.1"/>
    </source>
</evidence>
<evidence type="ECO:0000313" key="8">
    <source>
        <dbReference type="Proteomes" id="UP000654345"/>
    </source>
</evidence>
<name>A0ABQ3UUI4_9CHLR</name>
<organism evidence="7 8">
    <name type="scientific">Ktedonobacter robiniae</name>
    <dbReference type="NCBI Taxonomy" id="2778365"/>
    <lineage>
        <taxon>Bacteria</taxon>
        <taxon>Bacillati</taxon>
        <taxon>Chloroflexota</taxon>
        <taxon>Ktedonobacteria</taxon>
        <taxon>Ktedonobacterales</taxon>
        <taxon>Ktedonobacteraceae</taxon>
        <taxon>Ktedonobacter</taxon>
    </lineage>
</organism>
<proteinExistence type="inferred from homology"/>
<keyword evidence="8" id="KW-1185">Reference proteome</keyword>
<sequence length="473" mass="51787">MRYAKQIILVLLATILLVGCGGGNTSTANTASTPAAPAATPAVKLDPQKPGTLKISFWYGLSGVNGDVLRTLINKYNESQNKYYIDGIFQSSYDDTLSKFNASLSGNQLPNVVQVYDIGTQRMVDTKQIIPVQDLINRDHLQSVVDDLEPAIRNYYTINGTLYSMPFNSSTMVMYYDKNAFKAAGLDPNQKLWSYDQVIAAAKKLTQKDSSGKVTRAGISFYDYSWFFEQALASSNQFLATPNNGRSGRATQYSFNNDAGVKWLEFEKQLISDGSAKYFGASGSSSSSSAFLKGQSAMTFESVASMRNFVNTAAKNGNKLDIGVAYIPRPTLPAQGRTAIGGASLWITNKGTKEQQEGAWDFTKFLSQPDTQAYWSSNTGYIPTRLSAYNQQTMKDTLAKYPQFQVGLDQIRSSQTNYYNAGAATGNMLTMRNNVQTAMDAYLTGQTSSAKSALDSAVQKSNDSLQEYNDANQ</sequence>
<evidence type="ECO:0000256" key="2">
    <source>
        <dbReference type="ARBA" id="ARBA00008520"/>
    </source>
</evidence>
<feature type="chain" id="PRO_5045480840" evidence="6">
    <location>
        <begin position="29"/>
        <end position="473"/>
    </location>
</feature>
<comment type="subcellular location">
    <subcellularLocation>
        <location evidence="1">Cell envelope</location>
    </subcellularLocation>
</comment>
<dbReference type="PANTHER" id="PTHR43649:SF31">
    <property type="entry name" value="SN-GLYCEROL-3-PHOSPHATE-BINDING PERIPLASMIC PROTEIN UGPB"/>
    <property type="match status" value="1"/>
</dbReference>
<evidence type="ECO:0000256" key="5">
    <source>
        <dbReference type="SAM" id="MobiDB-lite"/>
    </source>
</evidence>
<feature type="region of interest" description="Disordered" evidence="5">
    <location>
        <begin position="454"/>
        <end position="473"/>
    </location>
</feature>
<comment type="caution">
    <text evidence="7">The sequence shown here is derived from an EMBL/GenBank/DDBJ whole genome shotgun (WGS) entry which is preliminary data.</text>
</comment>
<evidence type="ECO:0000256" key="3">
    <source>
        <dbReference type="ARBA" id="ARBA00022448"/>
    </source>
</evidence>
<dbReference type="InterPro" id="IPR006059">
    <property type="entry name" value="SBP"/>
</dbReference>
<dbReference type="Proteomes" id="UP000654345">
    <property type="component" value="Unassembled WGS sequence"/>
</dbReference>
<evidence type="ECO:0000256" key="6">
    <source>
        <dbReference type="SAM" id="SignalP"/>
    </source>
</evidence>
<dbReference type="SUPFAM" id="SSF53850">
    <property type="entry name" value="Periplasmic binding protein-like II"/>
    <property type="match status" value="1"/>
</dbReference>
<reference evidence="7 8" key="1">
    <citation type="journal article" date="2021" name="Int. J. Syst. Evol. Microbiol.">
        <title>Reticulibacter mediterranei gen. nov., sp. nov., within the new family Reticulibacteraceae fam. nov., and Ktedonospora formicarum gen. nov., sp. nov., Ktedonobacter robiniae sp. nov., Dictyobacter formicarum sp. nov. and Dictyobacter arantiisoli sp. nov., belonging to the class Ktedonobacteria.</title>
        <authorList>
            <person name="Yabe S."/>
            <person name="Zheng Y."/>
            <person name="Wang C.M."/>
            <person name="Sakai Y."/>
            <person name="Abe K."/>
            <person name="Yokota A."/>
            <person name="Donadio S."/>
            <person name="Cavaletti L."/>
            <person name="Monciardini P."/>
        </authorList>
    </citation>
    <scope>NUCLEOTIDE SEQUENCE [LARGE SCALE GENOMIC DNA]</scope>
    <source>
        <strain evidence="7 8">SOSP1-30</strain>
    </source>
</reference>
<keyword evidence="3" id="KW-0813">Transport</keyword>
<dbReference type="InterPro" id="IPR050490">
    <property type="entry name" value="Bact_solute-bd_prot1"/>
</dbReference>
<dbReference type="PROSITE" id="PS51257">
    <property type="entry name" value="PROKAR_LIPOPROTEIN"/>
    <property type="match status" value="1"/>
</dbReference>
<evidence type="ECO:0000256" key="4">
    <source>
        <dbReference type="ARBA" id="ARBA00022729"/>
    </source>
</evidence>
<dbReference type="PANTHER" id="PTHR43649">
    <property type="entry name" value="ARABINOSE-BINDING PROTEIN-RELATED"/>
    <property type="match status" value="1"/>
</dbReference>
<feature type="signal peptide" evidence="6">
    <location>
        <begin position="1"/>
        <end position="28"/>
    </location>
</feature>
<accession>A0ABQ3UUI4</accession>
<keyword evidence="4 6" id="KW-0732">Signal</keyword>
<protein>
    <submittedName>
        <fullName evidence="7">ABC transporter substrate-binding protein</fullName>
    </submittedName>
</protein>
<dbReference type="Pfam" id="PF13416">
    <property type="entry name" value="SBP_bac_8"/>
    <property type="match status" value="1"/>
</dbReference>
<feature type="compositionally biased region" description="Polar residues" evidence="5">
    <location>
        <begin position="458"/>
        <end position="473"/>
    </location>
</feature>
<comment type="similarity">
    <text evidence="2">Belongs to the bacterial solute-binding protein 1 family.</text>
</comment>
<dbReference type="EMBL" id="BNJG01000002">
    <property type="protein sequence ID" value="GHO56509.1"/>
    <property type="molecule type" value="Genomic_DNA"/>
</dbReference>
<dbReference type="RefSeq" id="WP_201372993.1">
    <property type="nucleotide sequence ID" value="NZ_BNJG01000002.1"/>
</dbReference>
<evidence type="ECO:0000256" key="1">
    <source>
        <dbReference type="ARBA" id="ARBA00004196"/>
    </source>
</evidence>
<dbReference type="Gene3D" id="3.40.190.10">
    <property type="entry name" value="Periplasmic binding protein-like II"/>
    <property type="match status" value="2"/>
</dbReference>
<gene>
    <name evidence="7" type="ORF">KSB_49840</name>
</gene>